<dbReference type="Gene3D" id="3.40.50.720">
    <property type="entry name" value="NAD(P)-binding Rossmann-like Domain"/>
    <property type="match status" value="1"/>
</dbReference>
<gene>
    <name evidence="2" type="ORF">KDA27_08955</name>
</gene>
<evidence type="ECO:0000313" key="2">
    <source>
        <dbReference type="EMBL" id="MCA9755916.1"/>
    </source>
</evidence>
<dbReference type="SUPFAM" id="SSF55961">
    <property type="entry name" value="Bet v1-like"/>
    <property type="match status" value="1"/>
</dbReference>
<evidence type="ECO:0000259" key="1">
    <source>
        <dbReference type="Pfam" id="PF13460"/>
    </source>
</evidence>
<accession>A0A956SD13</accession>
<proteinExistence type="predicted"/>
<dbReference type="Proteomes" id="UP000739538">
    <property type="component" value="Unassembled WGS sequence"/>
</dbReference>
<dbReference type="PANTHER" id="PTHR48079">
    <property type="entry name" value="PROTEIN YEEZ"/>
    <property type="match status" value="1"/>
</dbReference>
<dbReference type="Pfam" id="PF13460">
    <property type="entry name" value="NAD_binding_10"/>
    <property type="match status" value="1"/>
</dbReference>
<dbReference type="GO" id="GO:0004029">
    <property type="term" value="F:aldehyde dehydrogenase (NAD+) activity"/>
    <property type="evidence" value="ECO:0007669"/>
    <property type="project" value="TreeGrafter"/>
</dbReference>
<protein>
    <submittedName>
        <fullName evidence="2">DUF2867 domain-containing protein</fullName>
    </submittedName>
</protein>
<dbReference type="InterPro" id="IPR016040">
    <property type="entry name" value="NAD(P)-bd_dom"/>
</dbReference>
<dbReference type="InterPro" id="IPR036291">
    <property type="entry name" value="NAD(P)-bd_dom_sf"/>
</dbReference>
<evidence type="ECO:0000313" key="3">
    <source>
        <dbReference type="Proteomes" id="UP000739538"/>
    </source>
</evidence>
<dbReference type="SUPFAM" id="SSF51735">
    <property type="entry name" value="NAD(P)-binding Rossmann-fold domains"/>
    <property type="match status" value="1"/>
</dbReference>
<dbReference type="Pfam" id="PF11066">
    <property type="entry name" value="DUF2867"/>
    <property type="match status" value="1"/>
</dbReference>
<dbReference type="AlphaFoldDB" id="A0A956SD13"/>
<dbReference type="InterPro" id="IPR051783">
    <property type="entry name" value="NAD(P)-dependent_oxidoreduct"/>
</dbReference>
<reference evidence="2" key="1">
    <citation type="submission" date="2020-04" db="EMBL/GenBank/DDBJ databases">
        <authorList>
            <person name="Zhang T."/>
        </authorList>
    </citation>
    <scope>NUCLEOTIDE SEQUENCE</scope>
    <source>
        <strain evidence="2">HKST-UBA02</strain>
    </source>
</reference>
<dbReference type="PANTHER" id="PTHR48079:SF6">
    <property type="entry name" value="NAD(P)-BINDING DOMAIN-CONTAINING PROTEIN-RELATED"/>
    <property type="match status" value="1"/>
</dbReference>
<dbReference type="EMBL" id="JAGQHS010000036">
    <property type="protein sequence ID" value="MCA9755916.1"/>
    <property type="molecule type" value="Genomic_DNA"/>
</dbReference>
<reference evidence="2" key="2">
    <citation type="journal article" date="2021" name="Microbiome">
        <title>Successional dynamics and alternative stable states in a saline activated sludge microbial community over 9 years.</title>
        <authorList>
            <person name="Wang Y."/>
            <person name="Ye J."/>
            <person name="Ju F."/>
            <person name="Liu L."/>
            <person name="Boyd J.A."/>
            <person name="Deng Y."/>
            <person name="Parks D.H."/>
            <person name="Jiang X."/>
            <person name="Yin X."/>
            <person name="Woodcroft B.J."/>
            <person name="Tyson G.W."/>
            <person name="Hugenholtz P."/>
            <person name="Polz M.F."/>
            <person name="Zhang T."/>
        </authorList>
    </citation>
    <scope>NUCLEOTIDE SEQUENCE</scope>
    <source>
        <strain evidence="2">HKST-UBA02</strain>
    </source>
</reference>
<dbReference type="InterPro" id="IPR021295">
    <property type="entry name" value="DUF2867"/>
</dbReference>
<organism evidence="2 3">
    <name type="scientific">Eiseniibacteriota bacterium</name>
    <dbReference type="NCBI Taxonomy" id="2212470"/>
    <lineage>
        <taxon>Bacteria</taxon>
        <taxon>Candidatus Eiseniibacteriota</taxon>
    </lineage>
</organism>
<name>A0A956SD13_UNCEI</name>
<comment type="caution">
    <text evidence="2">The sequence shown here is derived from an EMBL/GenBank/DDBJ whole genome shotgun (WGS) entry which is preliminary data.</text>
</comment>
<dbReference type="GO" id="GO:0005737">
    <property type="term" value="C:cytoplasm"/>
    <property type="evidence" value="ECO:0007669"/>
    <property type="project" value="TreeGrafter"/>
</dbReference>
<feature type="domain" description="NAD(P)-binding" evidence="1">
    <location>
        <begin position="20"/>
        <end position="112"/>
    </location>
</feature>
<sequence length="542" mass="60054">MTKPREQDAPHETRHVLVTGATGYIGGRLVPRLLARGHRVRVLVRDPERVRHRPWCGDVEVVRGDLLEPETLPPALEGIDTAYYLVHSMYSGADFSQLDRQAAENFVAALDEIRGDAGSADPNASRVDANTRTIQVLYLGGIVPDVPEEERSEHLGSRAEVGEILRRGAHTTEFRAGPIIGSGSASFEMVRYLTERLPVMIAPKWVLNQVRPIAIRDILAYLLDALGRPDTEGVIDVGADPLSFREMMYRYGAVRGLERTVIPVPVLAPALAARWVGLVTPVPNALAVPLVRGVVHSVVGDVSRSRALFPSIEPIAYRRAVELALERIEQGQVETRWSGASLGGGDVQGMPDSDVEVRDWEGVIREVRTRTVKATPEQLYRTVTSLGGVRGWLVWNWAWELRGLVDRIVGGPGLRRGRRHPTELLPGESVDFWRVEEVDAPRLLRLRAEMKVPGQAWLQWEMLPEPSSDGSPTELEAKAPLTRLVQTASFVPRGSFGAVYWYSLYPIHRLIFSQMADAIAADGEQERMREEIAPNGRAAIPV</sequence>